<dbReference type="AlphaFoldDB" id="A0A923SB24"/>
<dbReference type="InterPro" id="IPR006699">
    <property type="entry name" value="GlpP"/>
</dbReference>
<dbReference type="InterPro" id="IPR013785">
    <property type="entry name" value="Aldolase_TIM"/>
</dbReference>
<sequence>MKGRQAVFEEAIQEAPVIAAVKNDMGLAHALRSECAAVFILYGTILDIGQIVKRIRAAGKLAFVHADLIEGLSNRGEIAVDFLAEATKADGIISTRPNLIHHAKELGLITVQRFFLLDSISFENVVRQSSHADVIDILPGAMPDVIRRLSQRVTQPLIASGLLTDKRDVCGALAAGAVAVSTTSEELWEA</sequence>
<dbReference type="RefSeq" id="WP_187014858.1">
    <property type="nucleotide sequence ID" value="NZ_JACOQI010000008.1"/>
</dbReference>
<accession>A0A923SB24</accession>
<dbReference type="Proteomes" id="UP000620327">
    <property type="component" value="Unassembled WGS sequence"/>
</dbReference>
<dbReference type="EMBL" id="JACOQI010000008">
    <property type="protein sequence ID" value="MBC5770617.1"/>
    <property type="molecule type" value="Genomic_DNA"/>
</dbReference>
<dbReference type="GO" id="GO:0006071">
    <property type="term" value="P:glycerol metabolic process"/>
    <property type="evidence" value="ECO:0007669"/>
    <property type="project" value="InterPro"/>
</dbReference>
<protein>
    <submittedName>
        <fullName evidence="1">Glycerol-3-phosphate responsive antiterminator</fullName>
    </submittedName>
</protein>
<name>A0A923SB24_9FIRM</name>
<evidence type="ECO:0000313" key="2">
    <source>
        <dbReference type="Proteomes" id="UP000620327"/>
    </source>
</evidence>
<dbReference type="Gene3D" id="3.20.20.70">
    <property type="entry name" value="Aldolase class I"/>
    <property type="match status" value="1"/>
</dbReference>
<organism evidence="1 2">
    <name type="scientific">Dysosmobacter segnis</name>
    <dbReference type="NCBI Taxonomy" id="2763042"/>
    <lineage>
        <taxon>Bacteria</taxon>
        <taxon>Bacillati</taxon>
        <taxon>Bacillota</taxon>
        <taxon>Clostridia</taxon>
        <taxon>Eubacteriales</taxon>
        <taxon>Oscillospiraceae</taxon>
        <taxon>Dysosmobacter</taxon>
    </lineage>
</organism>
<dbReference type="GO" id="GO:0006355">
    <property type="term" value="P:regulation of DNA-templated transcription"/>
    <property type="evidence" value="ECO:0007669"/>
    <property type="project" value="InterPro"/>
</dbReference>
<dbReference type="Pfam" id="PF04309">
    <property type="entry name" value="G3P_antiterm"/>
    <property type="match status" value="1"/>
</dbReference>
<dbReference type="PANTHER" id="PTHR35787:SF1">
    <property type="entry name" value="GLYCEROL UPTAKE OPERON ANTITERMINATOR REGULATORY PROTEIN"/>
    <property type="match status" value="1"/>
</dbReference>
<reference evidence="1" key="1">
    <citation type="submission" date="2020-08" db="EMBL/GenBank/DDBJ databases">
        <title>Genome public.</title>
        <authorList>
            <person name="Liu C."/>
            <person name="Sun Q."/>
        </authorList>
    </citation>
    <scope>NUCLEOTIDE SEQUENCE</scope>
    <source>
        <strain evidence="1">BX15</strain>
    </source>
</reference>
<comment type="caution">
    <text evidence="1">The sequence shown here is derived from an EMBL/GenBank/DDBJ whole genome shotgun (WGS) entry which is preliminary data.</text>
</comment>
<proteinExistence type="predicted"/>
<dbReference type="PIRSF" id="PIRSF016897">
    <property type="entry name" value="GlpP"/>
    <property type="match status" value="1"/>
</dbReference>
<dbReference type="PANTHER" id="PTHR35787">
    <property type="entry name" value="GLYCEROL UPTAKE OPERON ANTITERMINATOR REGULATORY PROTEIN"/>
    <property type="match status" value="1"/>
</dbReference>
<keyword evidence="2" id="KW-1185">Reference proteome</keyword>
<dbReference type="SUPFAM" id="SSF110391">
    <property type="entry name" value="GlpP-like"/>
    <property type="match status" value="1"/>
</dbReference>
<gene>
    <name evidence="1" type="ORF">H8Z83_09830</name>
</gene>
<evidence type="ECO:0000313" key="1">
    <source>
        <dbReference type="EMBL" id="MBC5770617.1"/>
    </source>
</evidence>